<name>A0A3B0X2U1_9ZZZZ</name>
<evidence type="ECO:0000256" key="1">
    <source>
        <dbReference type="ARBA" id="ARBA00022737"/>
    </source>
</evidence>
<dbReference type="SUPFAM" id="SSF48452">
    <property type="entry name" value="TPR-like"/>
    <property type="match status" value="1"/>
</dbReference>
<evidence type="ECO:0000313" key="6">
    <source>
        <dbReference type="EMBL" id="VAW59040.1"/>
    </source>
</evidence>
<dbReference type="SUPFAM" id="SSF46894">
    <property type="entry name" value="C-terminal effector domain of the bipartite response regulators"/>
    <property type="match status" value="1"/>
</dbReference>
<dbReference type="InterPro" id="IPR016032">
    <property type="entry name" value="Sig_transdc_resp-reg_C-effctor"/>
</dbReference>
<dbReference type="GO" id="GO:0004016">
    <property type="term" value="F:adenylate cyclase activity"/>
    <property type="evidence" value="ECO:0007669"/>
    <property type="project" value="UniProtKB-EC"/>
</dbReference>
<keyword evidence="4" id="KW-0812">Transmembrane</keyword>
<gene>
    <name evidence="6" type="ORF">MNBD_GAMMA11-2564</name>
</gene>
<dbReference type="AlphaFoldDB" id="A0A3B0X2U1"/>
<dbReference type="GO" id="GO:0006355">
    <property type="term" value="P:regulation of DNA-templated transcription"/>
    <property type="evidence" value="ECO:0007669"/>
    <property type="project" value="InterPro"/>
</dbReference>
<dbReference type="GO" id="GO:0003677">
    <property type="term" value="F:DNA binding"/>
    <property type="evidence" value="ECO:0007669"/>
    <property type="project" value="UniProtKB-KW"/>
</dbReference>
<dbReference type="EC" id="4.6.1.1" evidence="6"/>
<dbReference type="PROSITE" id="PS50005">
    <property type="entry name" value="TPR"/>
    <property type="match status" value="2"/>
</dbReference>
<dbReference type="InterPro" id="IPR019734">
    <property type="entry name" value="TPR_rpt"/>
</dbReference>
<dbReference type="PROSITE" id="PS51755">
    <property type="entry name" value="OMPR_PHOB"/>
    <property type="match status" value="1"/>
</dbReference>
<dbReference type="InterPro" id="IPR011990">
    <property type="entry name" value="TPR-like_helical_dom_sf"/>
</dbReference>
<proteinExistence type="predicted"/>
<keyword evidence="2" id="KW-0802">TPR repeat</keyword>
<keyword evidence="4" id="KW-0472">Membrane</keyword>
<dbReference type="InterPro" id="IPR051685">
    <property type="entry name" value="Ycf3/AcsC/BcsC/TPR_MFPF"/>
</dbReference>
<dbReference type="Gene3D" id="3.40.50.10070">
    <property type="entry name" value="TolB, N-terminal domain"/>
    <property type="match status" value="1"/>
</dbReference>
<reference evidence="6" key="1">
    <citation type="submission" date="2018-06" db="EMBL/GenBank/DDBJ databases">
        <authorList>
            <person name="Zhirakovskaya E."/>
        </authorList>
    </citation>
    <scope>NUCLEOTIDE SEQUENCE</scope>
</reference>
<accession>A0A3B0X2U1</accession>
<dbReference type="Gene3D" id="1.25.40.10">
    <property type="entry name" value="Tetratricopeptide repeat domain"/>
    <property type="match status" value="1"/>
</dbReference>
<dbReference type="SMART" id="SM00862">
    <property type="entry name" value="Trans_reg_C"/>
    <property type="match status" value="1"/>
</dbReference>
<dbReference type="InterPro" id="IPR001867">
    <property type="entry name" value="OmpR/PhoB-type_DNA-bd"/>
</dbReference>
<dbReference type="GO" id="GO:0000160">
    <property type="term" value="P:phosphorelay signal transduction system"/>
    <property type="evidence" value="ECO:0007669"/>
    <property type="project" value="InterPro"/>
</dbReference>
<evidence type="ECO:0000256" key="2">
    <source>
        <dbReference type="ARBA" id="ARBA00022803"/>
    </source>
</evidence>
<organism evidence="6">
    <name type="scientific">hydrothermal vent metagenome</name>
    <dbReference type="NCBI Taxonomy" id="652676"/>
    <lineage>
        <taxon>unclassified sequences</taxon>
        <taxon>metagenomes</taxon>
        <taxon>ecological metagenomes</taxon>
    </lineage>
</organism>
<keyword evidence="3" id="KW-0238">DNA-binding</keyword>
<dbReference type="PANTHER" id="PTHR44943:SF8">
    <property type="entry name" value="TPR REPEAT-CONTAINING PROTEIN MJ0263"/>
    <property type="match status" value="1"/>
</dbReference>
<dbReference type="CDD" id="cd00383">
    <property type="entry name" value="trans_reg_C"/>
    <property type="match status" value="1"/>
</dbReference>
<dbReference type="Gene3D" id="1.10.10.10">
    <property type="entry name" value="Winged helix-like DNA-binding domain superfamily/Winged helix DNA-binding domain"/>
    <property type="match status" value="1"/>
</dbReference>
<dbReference type="SMART" id="SM00028">
    <property type="entry name" value="TPR"/>
    <property type="match status" value="3"/>
</dbReference>
<evidence type="ECO:0000259" key="5">
    <source>
        <dbReference type="PROSITE" id="PS51755"/>
    </source>
</evidence>
<dbReference type="InterPro" id="IPR036388">
    <property type="entry name" value="WH-like_DNA-bd_sf"/>
</dbReference>
<feature type="domain" description="OmpR/PhoB-type" evidence="5">
    <location>
        <begin position="11"/>
        <end position="109"/>
    </location>
</feature>
<keyword evidence="1" id="KW-0677">Repeat</keyword>
<dbReference type="EMBL" id="UOFG01000059">
    <property type="protein sequence ID" value="VAW59040.1"/>
    <property type="molecule type" value="Genomic_DNA"/>
</dbReference>
<evidence type="ECO:0000256" key="4">
    <source>
        <dbReference type="SAM" id="Phobius"/>
    </source>
</evidence>
<feature type="transmembrane region" description="Helical" evidence="4">
    <location>
        <begin position="142"/>
        <end position="163"/>
    </location>
</feature>
<dbReference type="Pfam" id="PF00486">
    <property type="entry name" value="Trans_reg_C"/>
    <property type="match status" value="1"/>
</dbReference>
<dbReference type="PANTHER" id="PTHR44943">
    <property type="entry name" value="CELLULOSE SYNTHASE OPERON PROTEIN C"/>
    <property type="match status" value="1"/>
</dbReference>
<protein>
    <submittedName>
        <fullName evidence="6">Adenylate cyclase</fullName>
        <ecNumber evidence="6">4.6.1.1</ecNumber>
    </submittedName>
</protein>
<evidence type="ECO:0000256" key="3">
    <source>
        <dbReference type="ARBA" id="ARBA00023125"/>
    </source>
</evidence>
<keyword evidence="6" id="KW-0456">Lyase</keyword>
<keyword evidence="4" id="KW-1133">Transmembrane helix</keyword>
<sequence>MNTEKNANSYSAGFQVGNWHIDPLCSEIQLDKQRTKLEPRVMAVLVYLAERAGSVVTRQALEDNIWAGRIVGYDALSSTIIKLRKAFGDDSRHPRIIETIPKMGYRLIAEVIFPEKDPSALTTQPQPSPRTPTLTPGVSRRAFLLPGIAMLIALVVGLSVYLINNPVNILNSTSTTNSARIINQTAPTIAVLAFENMSSDSQQDYLSDGIAADLITGLSKISSLSVIARHSTFAYRNTETDVRIIGKELGARYVVEGSVRKAGKNVRISARLIDTITGYNLWADNFDGSMDNVFSFQDRVTSSIISVLKVKLTAAEQLKLNYVYTDNIEAYDNFLHGWQLMWRFNQQSNKSSREYLLKAIELDPGFARAYANLAVNYVFDFKHRWSKNSAQSLQRARESAHRAVDLDPSLPQAYIARGFTQIYAYEYDSAISLIQKGISLNPNFADAYALLAMALNFSARPQDAKKMIQTAMQLNPRHNALYNLVNGRIAFNLHNYDDAIKDFKKTLQLNSSSSGARIWLAAAYAHKGLIDDATWELNEIRSINPAFSIEQVKWRTPLKDTAQRKHLLEGLRKAGLR</sequence>